<evidence type="ECO:0000313" key="1">
    <source>
        <dbReference type="EMBL" id="MBX59758.1"/>
    </source>
</evidence>
<sequence length="33" mass="3636">MTLGQKSVHYNDAKGNLGRMFKISKVAGVTNRN</sequence>
<dbReference type="EMBL" id="GGEC01079274">
    <property type="protein sequence ID" value="MBX59758.1"/>
    <property type="molecule type" value="Transcribed_RNA"/>
</dbReference>
<protein>
    <submittedName>
        <fullName evidence="1">Uncharacterized protein</fullName>
    </submittedName>
</protein>
<accession>A0A2P2PYE9</accession>
<reference evidence="1" key="1">
    <citation type="submission" date="2018-02" db="EMBL/GenBank/DDBJ databases">
        <title>Rhizophora mucronata_Transcriptome.</title>
        <authorList>
            <person name="Meera S.P."/>
            <person name="Sreeshan A."/>
            <person name="Augustine A."/>
        </authorList>
    </citation>
    <scope>NUCLEOTIDE SEQUENCE</scope>
    <source>
        <tissue evidence="1">Leaf</tissue>
    </source>
</reference>
<proteinExistence type="predicted"/>
<organism evidence="1">
    <name type="scientific">Rhizophora mucronata</name>
    <name type="common">Asiatic mangrove</name>
    <dbReference type="NCBI Taxonomy" id="61149"/>
    <lineage>
        <taxon>Eukaryota</taxon>
        <taxon>Viridiplantae</taxon>
        <taxon>Streptophyta</taxon>
        <taxon>Embryophyta</taxon>
        <taxon>Tracheophyta</taxon>
        <taxon>Spermatophyta</taxon>
        <taxon>Magnoliopsida</taxon>
        <taxon>eudicotyledons</taxon>
        <taxon>Gunneridae</taxon>
        <taxon>Pentapetalae</taxon>
        <taxon>rosids</taxon>
        <taxon>fabids</taxon>
        <taxon>Malpighiales</taxon>
        <taxon>Rhizophoraceae</taxon>
        <taxon>Rhizophora</taxon>
    </lineage>
</organism>
<name>A0A2P2PYE9_RHIMU</name>
<dbReference type="AlphaFoldDB" id="A0A2P2PYE9"/>